<gene>
    <name evidence="1" type="primary">Vigan.08G268800</name>
    <name evidence="1" type="ORF">VIGAN_08268800</name>
</gene>
<feature type="non-terminal residue" evidence="1">
    <location>
        <position position="1"/>
    </location>
</feature>
<keyword evidence="2" id="KW-1185">Reference proteome</keyword>
<dbReference type="Proteomes" id="UP000291084">
    <property type="component" value="Chromosome 8"/>
</dbReference>
<organism evidence="1 2">
    <name type="scientific">Vigna angularis var. angularis</name>
    <dbReference type="NCBI Taxonomy" id="157739"/>
    <lineage>
        <taxon>Eukaryota</taxon>
        <taxon>Viridiplantae</taxon>
        <taxon>Streptophyta</taxon>
        <taxon>Embryophyta</taxon>
        <taxon>Tracheophyta</taxon>
        <taxon>Spermatophyta</taxon>
        <taxon>Magnoliopsida</taxon>
        <taxon>eudicotyledons</taxon>
        <taxon>Gunneridae</taxon>
        <taxon>Pentapetalae</taxon>
        <taxon>rosids</taxon>
        <taxon>fabids</taxon>
        <taxon>Fabales</taxon>
        <taxon>Fabaceae</taxon>
        <taxon>Papilionoideae</taxon>
        <taxon>50 kb inversion clade</taxon>
        <taxon>NPAAA clade</taxon>
        <taxon>indigoferoid/millettioid clade</taxon>
        <taxon>Phaseoleae</taxon>
        <taxon>Vigna</taxon>
    </lineage>
</organism>
<accession>A0A0S3SSP7</accession>
<proteinExistence type="predicted"/>
<reference evidence="1 2" key="1">
    <citation type="journal article" date="2015" name="Sci. Rep.">
        <title>The power of single molecule real-time sequencing technology in the de novo assembly of a eukaryotic genome.</title>
        <authorList>
            <person name="Sakai H."/>
            <person name="Naito K."/>
            <person name="Ogiso-Tanaka E."/>
            <person name="Takahashi Y."/>
            <person name="Iseki K."/>
            <person name="Muto C."/>
            <person name="Satou K."/>
            <person name="Teruya K."/>
            <person name="Shiroma A."/>
            <person name="Shimoji M."/>
            <person name="Hirano T."/>
            <person name="Itoh T."/>
            <person name="Kaga A."/>
            <person name="Tomooka N."/>
        </authorList>
    </citation>
    <scope>NUCLEOTIDE SEQUENCE [LARGE SCALE GENOMIC DNA]</scope>
    <source>
        <strain evidence="2">cv. Shumari</strain>
    </source>
</reference>
<name>A0A0S3SSP7_PHAAN</name>
<evidence type="ECO:0000313" key="2">
    <source>
        <dbReference type="Proteomes" id="UP000291084"/>
    </source>
</evidence>
<protein>
    <submittedName>
        <fullName evidence="1">Uncharacterized protein</fullName>
    </submittedName>
</protein>
<dbReference type="EMBL" id="AP015041">
    <property type="protein sequence ID" value="BAT95866.1"/>
    <property type="molecule type" value="Genomic_DNA"/>
</dbReference>
<evidence type="ECO:0000313" key="1">
    <source>
        <dbReference type="EMBL" id="BAT95866.1"/>
    </source>
</evidence>
<dbReference type="AlphaFoldDB" id="A0A0S3SSP7"/>
<sequence length="73" mass="8567">KIPQVVILKSVYPKRVVVNILESKLESLSVCVRGWKVYERRRYRGEREGVGRVVDMGERPGRAVEEEERPDER</sequence>